<accession>N6UWS4</accession>
<gene>
    <name evidence="3" type="ORF">BVtw_12830</name>
</gene>
<dbReference type="Pfam" id="PF03797">
    <property type="entry name" value="Autotransporter"/>
    <property type="match status" value="1"/>
</dbReference>
<dbReference type="InterPro" id="IPR006315">
    <property type="entry name" value="OM_autotransptr_brl_dom"/>
</dbReference>
<evidence type="ECO:0000313" key="4">
    <source>
        <dbReference type="Proteomes" id="UP000014011"/>
    </source>
</evidence>
<organism evidence="3 4">
    <name type="scientific">Bartonella vinsonii subsp. berkhoffii str. Tweed</name>
    <dbReference type="NCBI Taxonomy" id="1094502"/>
    <lineage>
        <taxon>Bacteria</taxon>
        <taxon>Pseudomonadati</taxon>
        <taxon>Pseudomonadota</taxon>
        <taxon>Alphaproteobacteria</taxon>
        <taxon>Hyphomicrobiales</taxon>
        <taxon>Bartonellaceae</taxon>
        <taxon>Bartonella</taxon>
    </lineage>
</organism>
<dbReference type="GO" id="GO:0019867">
    <property type="term" value="C:outer membrane"/>
    <property type="evidence" value="ECO:0007669"/>
    <property type="project" value="InterPro"/>
</dbReference>
<feature type="region of interest" description="Disordered" evidence="1">
    <location>
        <begin position="953"/>
        <end position="983"/>
    </location>
</feature>
<dbReference type="PATRIC" id="fig|1094502.3.peg.1526"/>
<dbReference type="InterPro" id="IPR011050">
    <property type="entry name" value="Pectin_lyase_fold/virulence"/>
</dbReference>
<reference evidence="3 4" key="1">
    <citation type="journal article" date="2013" name="PLoS Genet.">
        <title>A gene transfer agent and a dynamic repertoire of secretion systems hold the keys to the explosive radiation of the emerging pathogen Bartonella.</title>
        <authorList>
            <person name="Guy L."/>
            <person name="Nystedt B."/>
            <person name="Toft C."/>
            <person name="Zaremba-Niedzwiedzka K."/>
            <person name="Berglund E.C."/>
            <person name="Granberg F."/>
            <person name="Naslund K."/>
            <person name="Eriksson A.S."/>
            <person name="Andersson S.G."/>
        </authorList>
    </citation>
    <scope>NUCLEOTIDE SEQUENCE [LARGE SCALE GENOMIC DNA]</scope>
    <source>
        <strain evidence="3">Tweed</strain>
    </source>
</reference>
<dbReference type="HOGENOM" id="CLU_232024_0_0_5"/>
<dbReference type="InterPro" id="IPR012332">
    <property type="entry name" value="Autotransporter_pectin_lyase_C"/>
</dbReference>
<evidence type="ECO:0000313" key="3">
    <source>
        <dbReference type="EMBL" id="ENN94513.1"/>
    </source>
</evidence>
<dbReference type="SUPFAM" id="SSF51126">
    <property type="entry name" value="Pectin lyase-like"/>
    <property type="match status" value="2"/>
</dbReference>
<comment type="caution">
    <text evidence="3">The sequence shown here is derived from an EMBL/GenBank/DDBJ whole genome shotgun (WGS) entry which is preliminary data.</text>
</comment>
<sequence length="1877" mass="202410">MINVFKNRTRLCAVTTSVFFFLQGVDASMGTNGIARVDSEVGQQSCDSGYQSYKSTLFCLDGEKHTIKRGNFSVENPGGNAIITLGRLVAVGKTVAVDTKANNFITQSFIVQDFSDLTKSFDRVSDNSIEDKGIAFITENDMNFSAMQFRTTTVKVSDSVIIGSANFKNHSTEDYEEDHNGVNHFSSPGYGSAVFAAMNGVVELERTNIRGVTVGIETQIGGKSIMKDAHILRSWGGVLAFSDSSVVLENVVVGTNRFGLYGYGGGITMKSGSIMIEEGGVGVISENNSTVVLKNVAIKGREKELRKADAAQESGVESIGDTMFESTGLLSNGGFIAFDNGTFNDSNTIFLRVRDNFLNTDSAISQISRFVSVSSVDGDKSEPQLTGFSDVVSTMQYVSDNLNQNSSSDWRKRPWNERAWKLSASMKKSNIDVKGRGSSGIYFGEAVEKKENEAAKQGARVVFLEGTTLNVPDGVAAHSNNMNGYIVLGKKSRLSGDMLLKVEPNSTMSVFAHDSTLIGGVSLASDARAELFLSGKSMWGLTKSKHNNLDKGQDDSYPDCKDSCISFVHFADSSIKFYAPKNGEDYQTLRVGKGSGTVYIANGDSGIYFNARIASSDSGAVLKSDQLLIYGNVSGTTKVYVNEAVNRTRTDDRVSISENDKYHSVSIIQVHGTATKDSFKLGGGYITIPGSPYQYTLRAYSPQETQDFGYGQYFANRFENGKKNEEVWDFRLENKLENEHVLSLGAGVNKLFKNELSVKATPSSGETSTVPARFSHICSNSEDEEIIVTSFTYEGRTFDCSKYVKEGDESTITSGTSTLSVTPSVVSTLSSGSASINSDVSGDSLKVIRLSSKSLSRSEEDDEINMALPSTDSATFENSETSEIDGVSSKLDSSSVGSNVSQNSAPVGRILLFKGPAPIISSAATVQPAVPATPAVFEVSTVAENVVSSECDNTERNGARESQISYSCSDGKPHTKKNPTLRANNNTQHSVRAKNKNTIINLESATVIGAHSSDNKNNVDLTKLQPVSAVLAEEGAEVVLNKKSTLQSSLIGLEAQRGGKVKMDDGTISAHYVGVLADSGSSINLSDTQINVEGPLAVAGLASRGGEITMNSGLITLAKGVAVRSEMGGNIKLNKVNITLKKRQGQSDDGEMFGRSAFLLSDGGSVDLTNGNVVTDAHGVWVGDTDDVVKRGSSRNKRSSDVRPSVNRANIEFSTITVEGDRSYGIYFDGTVQRPVNEQNQVTNRNPVRQTRSVEPSALPLSEKALTGMEGMVSLKKTVFEVLKSIAVYGNNSSGRVSLENKATLSGDLLLKAENNSNIWISVDNSIIVGGARVDRGSYAKLDLTNESEWHLKRSAHKSLSASDSECIDSCVSSVSLVNSFIEFAPLESQELKYQTLRIGEGKGTVYKAQGNAAIYLNARLSPGDSDVNQLTDRLLIHGDVSGKTVVYVRGVAGNTSEKDQAHSVSIIQVYGKAQKDSFQLSGDYVTLANSPYKYTLRSYGPEATSAQDHVHQKFMENGGDFWNFRLENQYVKPSSFAYTSAVSKVGFSSYGERVVRSVVPQVPTYLLLPNSVFHAGLMDINNQNKQLEILRTTSSGKIEARENPALYLRGYSGSYRYASDLSALEYGYKGDLNYNGVEAGVLLHTIENADTAISFGVMGTYGKLALQPVDVEQSQKSAFDKWTVTAYGSMQHDTGFYVDGLFSYGLFKGDVLTLARGKTATLKGSPLSASLIGGKAFATGYEGFIFDPQVQVVYQHLHFDKARDIDNFDIEMGKLDQWVARVGGRLIKTPTGVEGVRAVAFYSKLYLAHGFGGKQSVHFKDAFQLGAFGSSLEAGLGFNAKLSSAFSLHGDVVYQHQLNKAGFSGASFSGGVRYQF</sequence>
<dbReference type="EMBL" id="AGWD01000016">
    <property type="protein sequence ID" value="ENN94513.1"/>
    <property type="molecule type" value="Genomic_DNA"/>
</dbReference>
<dbReference type="Proteomes" id="UP000014011">
    <property type="component" value="Unassembled WGS sequence"/>
</dbReference>
<dbReference type="NCBIfam" id="TIGR01414">
    <property type="entry name" value="autotrans_barl"/>
    <property type="match status" value="1"/>
</dbReference>
<protein>
    <submittedName>
        <fullName evidence="3">Autotransporter</fullName>
    </submittedName>
</protein>
<dbReference type="SUPFAM" id="SSF103515">
    <property type="entry name" value="Autotransporter"/>
    <property type="match status" value="1"/>
</dbReference>
<dbReference type="InterPro" id="IPR005546">
    <property type="entry name" value="Autotransporte_beta"/>
</dbReference>
<dbReference type="RefSeq" id="WP_010705570.1">
    <property type="nucleotide sequence ID" value="NZ_KB915634.1"/>
</dbReference>
<dbReference type="SMART" id="SM00869">
    <property type="entry name" value="Autotransporter"/>
    <property type="match status" value="1"/>
</dbReference>
<dbReference type="InterPro" id="IPR036709">
    <property type="entry name" value="Autotransporte_beta_dom_sf"/>
</dbReference>
<name>N6UWS4_BARVB</name>
<feature type="domain" description="Autotransporter" evidence="2">
    <location>
        <begin position="1600"/>
        <end position="1877"/>
    </location>
</feature>
<dbReference type="Gene3D" id="2.40.128.130">
    <property type="entry name" value="Autotransporter beta-domain"/>
    <property type="match status" value="1"/>
</dbReference>
<evidence type="ECO:0000259" key="2">
    <source>
        <dbReference type="PROSITE" id="PS51208"/>
    </source>
</evidence>
<dbReference type="Gene3D" id="2.160.20.20">
    <property type="match status" value="2"/>
</dbReference>
<dbReference type="PROSITE" id="PS51208">
    <property type="entry name" value="AUTOTRANSPORTER"/>
    <property type="match status" value="1"/>
</dbReference>
<proteinExistence type="predicted"/>
<evidence type="ECO:0000256" key="1">
    <source>
        <dbReference type="SAM" id="MobiDB-lite"/>
    </source>
</evidence>